<reference evidence="5 6" key="1">
    <citation type="submission" date="2013-05" db="EMBL/GenBank/DDBJ databases">
        <title>Draft genome of the parasitic nematode Anyclostoma ceylanicum.</title>
        <authorList>
            <person name="Mitreva M."/>
        </authorList>
    </citation>
    <scope>NUCLEOTIDE SEQUENCE [LARGE SCALE GENOMIC DNA]</scope>
</reference>
<gene>
    <name evidence="5" type="ORF">ANCCEY_07857</name>
</gene>
<dbReference type="InterPro" id="IPR042089">
    <property type="entry name" value="Peptidase_M13_dom_2"/>
</dbReference>
<sequence>MSQYSPSFGRSPVPSPRPTVAPIAEPELDCSECAPESSREQPIEEEVLEVLESARNGHDIHRAEPCKASPSIPIRPLSIPAASSRCYKGPCKRCNVWLAALFAIFFFLSIALFIVWAVTSDGFSNLGTASKVCSSKDCIDTAFRFTSYMDDTMNPCDNFYRYSCGNFHRQELDKQKNFVELQTDATRRTLYGLLSAADANDTSRTAKLARSLFSSCMDISRRANLGYAPLLDRLKNLPCGPILAGCNFNEKSYSWERHSGMLGWYAAQYNFVIFGTDVNPEDRSQITLQIQPPDLSKILDPVREDLIHLANPGPTEIDTLLQVQLRQNLTKSTIFQLMEPDEKQRQDMLDEVAQLMLDINKIATATPSNITDMTFGELKQIVSKIAWNDLLFAELSTLIKLTDTTPISVMNLSYFEQLAQAMSRFSAQTLANYLVVVTAKHLEQFVYSEQIQPTWKQCVENLEIFEPVQKLYIVNHQHYNLNKIKSYLMEVKKAFILSHRSTLLRYLSEINRIAFLVGYPQRLTKEDLVWKPFATVGLLATDPNDYFASITRLLKQQSTYRLSHIGTYLDTDDTILYEDDLLKTIELSDSLKTTLYGYMKGEKDRAVHKEQILPGFDYLDNVQSMIMVFGTLFCSREGAQPGSPYEAMLNTVASNTKAFSEQFKCSNDSAIYNRRLCV</sequence>
<dbReference type="AlphaFoldDB" id="A0A0D6LZJ7"/>
<feature type="transmembrane region" description="Helical" evidence="3">
    <location>
        <begin position="96"/>
        <end position="118"/>
    </location>
</feature>
<dbReference type="PANTHER" id="PTHR11733">
    <property type="entry name" value="ZINC METALLOPROTEASE FAMILY M13 NEPRILYSIN-RELATED"/>
    <property type="match status" value="1"/>
</dbReference>
<dbReference type="Proteomes" id="UP000054495">
    <property type="component" value="Unassembled WGS sequence"/>
</dbReference>
<dbReference type="Pfam" id="PF05649">
    <property type="entry name" value="Peptidase_M13_N"/>
    <property type="match status" value="1"/>
</dbReference>
<evidence type="ECO:0000256" key="1">
    <source>
        <dbReference type="ARBA" id="ARBA00007357"/>
    </source>
</evidence>
<dbReference type="InterPro" id="IPR008753">
    <property type="entry name" value="Peptidase_M13_N"/>
</dbReference>
<keyword evidence="3" id="KW-1133">Transmembrane helix</keyword>
<dbReference type="SUPFAM" id="SSF55486">
    <property type="entry name" value="Metalloproteases ('zincins'), catalytic domain"/>
    <property type="match status" value="1"/>
</dbReference>
<evidence type="ECO:0000313" key="5">
    <source>
        <dbReference type="EMBL" id="EPB73047.1"/>
    </source>
</evidence>
<dbReference type="GO" id="GO:0004222">
    <property type="term" value="F:metalloendopeptidase activity"/>
    <property type="evidence" value="ECO:0007669"/>
    <property type="project" value="InterPro"/>
</dbReference>
<accession>A0A0D6LZJ7</accession>
<dbReference type="Gene3D" id="1.10.1380.10">
    <property type="entry name" value="Neutral endopeptidase , domain2"/>
    <property type="match status" value="1"/>
</dbReference>
<dbReference type="EMBL" id="KE125009">
    <property type="protein sequence ID" value="EPB73047.1"/>
    <property type="molecule type" value="Genomic_DNA"/>
</dbReference>
<dbReference type="GO" id="GO:0005886">
    <property type="term" value="C:plasma membrane"/>
    <property type="evidence" value="ECO:0007669"/>
    <property type="project" value="TreeGrafter"/>
</dbReference>
<keyword evidence="3" id="KW-0812">Transmembrane</keyword>
<proteinExistence type="inferred from homology"/>
<feature type="region of interest" description="Disordered" evidence="2">
    <location>
        <begin position="1"/>
        <end position="21"/>
    </location>
</feature>
<evidence type="ECO:0000259" key="4">
    <source>
        <dbReference type="Pfam" id="PF05649"/>
    </source>
</evidence>
<evidence type="ECO:0000256" key="3">
    <source>
        <dbReference type="SAM" id="Phobius"/>
    </source>
</evidence>
<comment type="similarity">
    <text evidence="1">Belongs to the peptidase M13 family.</text>
</comment>
<dbReference type="PANTHER" id="PTHR11733:SF206">
    <property type="entry name" value="PEPTIDASE M13 N-TERMINAL DOMAIN-CONTAINING PROTEIN"/>
    <property type="match status" value="1"/>
</dbReference>
<evidence type="ECO:0000313" key="6">
    <source>
        <dbReference type="Proteomes" id="UP000054495"/>
    </source>
</evidence>
<dbReference type="InterPro" id="IPR024079">
    <property type="entry name" value="MetalloPept_cat_dom_sf"/>
</dbReference>
<keyword evidence="6" id="KW-1185">Reference proteome</keyword>
<feature type="domain" description="Peptidase M13 N-terminal" evidence="4">
    <location>
        <begin position="155"/>
        <end position="495"/>
    </location>
</feature>
<dbReference type="GO" id="GO:0016485">
    <property type="term" value="P:protein processing"/>
    <property type="evidence" value="ECO:0007669"/>
    <property type="project" value="TreeGrafter"/>
</dbReference>
<name>A0A0D6LZJ7_9BILA</name>
<dbReference type="InterPro" id="IPR000718">
    <property type="entry name" value="Peptidase_M13"/>
</dbReference>
<evidence type="ECO:0000256" key="2">
    <source>
        <dbReference type="SAM" id="MobiDB-lite"/>
    </source>
</evidence>
<keyword evidence="3" id="KW-0472">Membrane</keyword>
<organism evidence="5 6">
    <name type="scientific">Ancylostoma ceylanicum</name>
    <dbReference type="NCBI Taxonomy" id="53326"/>
    <lineage>
        <taxon>Eukaryota</taxon>
        <taxon>Metazoa</taxon>
        <taxon>Ecdysozoa</taxon>
        <taxon>Nematoda</taxon>
        <taxon>Chromadorea</taxon>
        <taxon>Rhabditida</taxon>
        <taxon>Rhabditina</taxon>
        <taxon>Rhabditomorpha</taxon>
        <taxon>Strongyloidea</taxon>
        <taxon>Ancylostomatidae</taxon>
        <taxon>Ancylostomatinae</taxon>
        <taxon>Ancylostoma</taxon>
    </lineage>
</organism>
<dbReference type="PROSITE" id="PS51885">
    <property type="entry name" value="NEPRILYSIN"/>
    <property type="match status" value="1"/>
</dbReference>
<dbReference type="Gene3D" id="3.40.390.10">
    <property type="entry name" value="Collagenase (Catalytic Domain)"/>
    <property type="match status" value="1"/>
</dbReference>
<protein>
    <submittedName>
        <fullName evidence="5">Peptidase family M13</fullName>
    </submittedName>
</protein>